<dbReference type="InterPro" id="IPR045243">
    <property type="entry name" value="Rna14-like"/>
</dbReference>
<dbReference type="AlphaFoldDB" id="A0A2P6VHY9"/>
<feature type="domain" description="Suppressor of forked" evidence="5">
    <location>
        <begin position="12"/>
        <end position="621"/>
    </location>
</feature>
<organism evidence="6 7">
    <name type="scientific">Micractinium conductrix</name>
    <dbReference type="NCBI Taxonomy" id="554055"/>
    <lineage>
        <taxon>Eukaryota</taxon>
        <taxon>Viridiplantae</taxon>
        <taxon>Chlorophyta</taxon>
        <taxon>core chlorophytes</taxon>
        <taxon>Trebouxiophyceae</taxon>
        <taxon>Chlorellales</taxon>
        <taxon>Chlorellaceae</taxon>
        <taxon>Chlorella clade</taxon>
        <taxon>Micractinium</taxon>
    </lineage>
</organism>
<dbReference type="OrthoDB" id="26282at2759"/>
<keyword evidence="7" id="KW-1185">Reference proteome</keyword>
<dbReference type="Pfam" id="PF05843">
    <property type="entry name" value="Suf"/>
    <property type="match status" value="1"/>
</dbReference>
<dbReference type="GO" id="GO:0003729">
    <property type="term" value="F:mRNA binding"/>
    <property type="evidence" value="ECO:0007669"/>
    <property type="project" value="TreeGrafter"/>
</dbReference>
<sequence length="906" mass="97794">MAERQRESRAERVASLRRRVENDPYDAASWEDLVQEADRARRGPERNQELASVYEDLLKIFPTAAGYWRDYADFQTTCATEAEVKGVFSRCLLTCLSVDLWRAYLNFIKRINEGRGAEGLPEVRQAYEFTLDRLGQDTACGGVWLDYIAFLAAPRHGSPEYGALFGEALEGQEDSAKSAALRRAYQRALVVPTPQLEGLWRGYEGFEMGGSNKQLARRLLDEWRPRYQAARTLLREREGRLAALNLKAMALPPGRGGATQQQQAALWRDYLEWERGNPQHLDAPTYVARVALAFEQALMVLFHYPDIWLEFARWHAGSGGGAAAAAAVLDKGRRALPPALALHFAAADLAEAGGELAGAKAVYEELVEGLRAPEEAGAAATAAAPAASPAAAAAPAAAPKAEPAAEGGAQQAAQTKQEAVNGEQQGQQAADGKSAAAPPPPPPPAQQQQQSPKQEAALPQAPPQQTAAAQQAQQAGMQLSEEAGTLAWIQYMRFARRAEGIMAARKLFMRARKWPAMGWQAYAASALMEWRHEAKDTIPRNIFELGLKSHLGQPGLVLAYADFLLGLGDTHNTRALFERALTATAPEAAPPLWDAYVQFEYDVGTLAAAAAVEARRVEAATALREAAAAIAAGAALDGKAAPPASAAKPLQHEALHLALLKYKVQGLWPATDVQKLCFERLLGQAPALESGDRLRDHDSRREREPRRHRSPSPRRHRSPSPRRHRSASPRRGGGERERSGHAPRSPARENEPLRLSRELALLMNQLPPAHKLEGPVPDVERVIQVIMAADLSPDGIINHEIQAARERRRQRRLAEMGPPGAGGPPGGPPGAPGAYAGGPGGMAGQKRKSMAEYDSGSDSDYEDPHHGRGHGGHGAGGHEAAAAPGGGADAGGGLDIYRMRRKQQRA</sequence>
<accession>A0A2P6VHY9</accession>
<feature type="compositionally biased region" description="Gly residues" evidence="4">
    <location>
        <begin position="884"/>
        <end position="894"/>
    </location>
</feature>
<protein>
    <submittedName>
        <fullName evidence="6">Suf-domain-containing</fullName>
    </submittedName>
</protein>
<dbReference type="InterPro" id="IPR003107">
    <property type="entry name" value="HAT"/>
</dbReference>
<dbReference type="PANTHER" id="PTHR19980:SF0">
    <property type="entry name" value="CLEAVAGE STIMULATION FACTOR SUBUNIT 3"/>
    <property type="match status" value="1"/>
</dbReference>
<feature type="region of interest" description="Disordered" evidence="4">
    <location>
        <begin position="689"/>
        <end position="752"/>
    </location>
</feature>
<proteinExistence type="predicted"/>
<gene>
    <name evidence="6" type="ORF">C2E20_2944</name>
</gene>
<evidence type="ECO:0000256" key="2">
    <source>
        <dbReference type="ARBA" id="ARBA00022737"/>
    </source>
</evidence>
<feature type="compositionally biased region" description="Basic and acidic residues" evidence="4">
    <location>
        <begin position="732"/>
        <end position="752"/>
    </location>
</feature>
<dbReference type="SUPFAM" id="SSF48452">
    <property type="entry name" value="TPR-like"/>
    <property type="match status" value="2"/>
</dbReference>
<dbReference type="EMBL" id="LHPF02000006">
    <property type="protein sequence ID" value="PSC73688.1"/>
    <property type="molecule type" value="Genomic_DNA"/>
</dbReference>
<reference evidence="6 7" key="1">
    <citation type="journal article" date="2018" name="Plant J.">
        <title>Genome sequences of Chlorella sorokiniana UTEX 1602 and Micractinium conductrix SAG 241.80: implications to maltose excretion by a green alga.</title>
        <authorList>
            <person name="Arriola M.B."/>
            <person name="Velmurugan N."/>
            <person name="Zhang Y."/>
            <person name="Plunkett M.H."/>
            <person name="Hondzo H."/>
            <person name="Barney B.M."/>
        </authorList>
    </citation>
    <scope>NUCLEOTIDE SEQUENCE [LARGE SCALE GENOMIC DNA]</scope>
    <source>
        <strain evidence="6 7">SAG 241.80</strain>
    </source>
</reference>
<evidence type="ECO:0000313" key="7">
    <source>
        <dbReference type="Proteomes" id="UP000239649"/>
    </source>
</evidence>
<feature type="compositionally biased region" description="Basic residues" evidence="4">
    <location>
        <begin position="706"/>
        <end position="728"/>
    </location>
</feature>
<dbReference type="SMART" id="SM00386">
    <property type="entry name" value="HAT"/>
    <property type="match status" value="7"/>
</dbReference>
<dbReference type="GO" id="GO:0005634">
    <property type="term" value="C:nucleus"/>
    <property type="evidence" value="ECO:0007669"/>
    <property type="project" value="UniProtKB-SubCell"/>
</dbReference>
<evidence type="ECO:0000256" key="3">
    <source>
        <dbReference type="ARBA" id="ARBA00023242"/>
    </source>
</evidence>
<dbReference type="InterPro" id="IPR011990">
    <property type="entry name" value="TPR-like_helical_dom_sf"/>
</dbReference>
<evidence type="ECO:0000259" key="5">
    <source>
        <dbReference type="Pfam" id="PF05843"/>
    </source>
</evidence>
<feature type="compositionally biased region" description="Basic and acidic residues" evidence="4">
    <location>
        <begin position="690"/>
        <end position="705"/>
    </location>
</feature>
<feature type="region of interest" description="Disordered" evidence="4">
    <location>
        <begin position="805"/>
        <end position="906"/>
    </location>
</feature>
<name>A0A2P6VHY9_9CHLO</name>
<feature type="region of interest" description="Disordered" evidence="4">
    <location>
        <begin position="394"/>
        <end position="476"/>
    </location>
</feature>
<dbReference type="STRING" id="554055.A0A2P6VHY9"/>
<dbReference type="Proteomes" id="UP000239649">
    <property type="component" value="Unassembled WGS sequence"/>
</dbReference>
<comment type="caution">
    <text evidence="6">The sequence shown here is derived from an EMBL/GenBank/DDBJ whole genome shotgun (WGS) entry which is preliminary data.</text>
</comment>
<keyword evidence="3" id="KW-0539">Nucleus</keyword>
<dbReference type="PANTHER" id="PTHR19980">
    <property type="entry name" value="RNA CLEAVAGE STIMULATION FACTOR"/>
    <property type="match status" value="1"/>
</dbReference>
<feature type="compositionally biased region" description="Low complexity" evidence="4">
    <location>
        <begin position="394"/>
        <end position="436"/>
    </location>
</feature>
<feature type="compositionally biased region" description="Low complexity" evidence="4">
    <location>
        <begin position="446"/>
        <end position="475"/>
    </location>
</feature>
<feature type="compositionally biased region" description="Pro residues" evidence="4">
    <location>
        <begin position="821"/>
        <end position="831"/>
    </location>
</feature>
<evidence type="ECO:0000256" key="4">
    <source>
        <dbReference type="SAM" id="MobiDB-lite"/>
    </source>
</evidence>
<evidence type="ECO:0000313" key="6">
    <source>
        <dbReference type="EMBL" id="PSC73688.1"/>
    </source>
</evidence>
<dbReference type="Gene3D" id="1.25.40.1040">
    <property type="match status" value="2"/>
</dbReference>
<dbReference type="GO" id="GO:0031124">
    <property type="term" value="P:mRNA 3'-end processing"/>
    <property type="evidence" value="ECO:0007669"/>
    <property type="project" value="InterPro"/>
</dbReference>
<dbReference type="InterPro" id="IPR008847">
    <property type="entry name" value="Suf"/>
</dbReference>
<evidence type="ECO:0000256" key="1">
    <source>
        <dbReference type="ARBA" id="ARBA00004123"/>
    </source>
</evidence>
<keyword evidence="2" id="KW-0677">Repeat</keyword>
<comment type="subcellular location">
    <subcellularLocation>
        <location evidence="1">Nucleus</location>
    </subcellularLocation>
</comment>